<feature type="domain" description="Fibronectin type-III" evidence="8">
    <location>
        <begin position="556"/>
        <end position="656"/>
    </location>
</feature>
<evidence type="ECO:0000259" key="7">
    <source>
        <dbReference type="PROSITE" id="PS50835"/>
    </source>
</evidence>
<reference evidence="9" key="2">
    <citation type="journal article" date="2021" name="Genome Biol. Evol.">
        <title>Developing a high-quality reference genome for a parasitic bivalve with doubly uniparental inheritance (Bivalvia: Unionida).</title>
        <authorList>
            <person name="Smith C.H."/>
        </authorList>
    </citation>
    <scope>NUCLEOTIDE SEQUENCE</scope>
    <source>
        <strain evidence="9">CHS0354</strain>
        <tissue evidence="9">Mantle</tissue>
    </source>
</reference>
<dbReference type="GO" id="GO:0098609">
    <property type="term" value="P:cell-cell adhesion"/>
    <property type="evidence" value="ECO:0007669"/>
    <property type="project" value="TreeGrafter"/>
</dbReference>
<dbReference type="EMBL" id="JAEAOA010001983">
    <property type="protein sequence ID" value="KAK3579735.1"/>
    <property type="molecule type" value="Genomic_DNA"/>
</dbReference>
<dbReference type="InterPro" id="IPR036116">
    <property type="entry name" value="FN3_sf"/>
</dbReference>
<feature type="chain" id="PRO_5042240820" description="Cell adhesion molecule" evidence="6">
    <location>
        <begin position="29"/>
        <end position="798"/>
    </location>
</feature>
<dbReference type="AlphaFoldDB" id="A0AAE0VK66"/>
<dbReference type="PROSITE" id="PS50835">
    <property type="entry name" value="IG_LIKE"/>
    <property type="match status" value="3"/>
</dbReference>
<feature type="domain" description="Ig-like" evidence="7">
    <location>
        <begin position="249"/>
        <end position="332"/>
    </location>
</feature>
<evidence type="ECO:0000256" key="3">
    <source>
        <dbReference type="ARBA" id="ARBA00023157"/>
    </source>
</evidence>
<reference evidence="9" key="3">
    <citation type="submission" date="2023-05" db="EMBL/GenBank/DDBJ databases">
        <authorList>
            <person name="Smith C.H."/>
        </authorList>
    </citation>
    <scope>NUCLEOTIDE SEQUENCE</scope>
    <source>
        <strain evidence="9">CHS0354</strain>
        <tissue evidence="9">Mantle</tissue>
    </source>
</reference>
<feature type="domain" description="Ig-like" evidence="7">
    <location>
        <begin position="144"/>
        <end position="244"/>
    </location>
</feature>
<proteinExistence type="predicted"/>
<name>A0AAE0VK66_9BIVA</name>
<protein>
    <recommendedName>
        <fullName evidence="11">Cell adhesion molecule</fullName>
    </recommendedName>
</protein>
<evidence type="ECO:0000259" key="8">
    <source>
        <dbReference type="PROSITE" id="PS50853"/>
    </source>
</evidence>
<dbReference type="SMART" id="SM00409">
    <property type="entry name" value="IG"/>
    <property type="match status" value="4"/>
</dbReference>
<dbReference type="Gene3D" id="2.60.40.10">
    <property type="entry name" value="Immunoglobulins"/>
    <property type="match status" value="5"/>
</dbReference>
<dbReference type="InterPro" id="IPR051275">
    <property type="entry name" value="Cell_adhesion_signaling"/>
</dbReference>
<keyword evidence="3" id="KW-1015">Disulfide bond</keyword>
<evidence type="ECO:0000256" key="4">
    <source>
        <dbReference type="ARBA" id="ARBA00023180"/>
    </source>
</evidence>
<keyword evidence="10" id="KW-1185">Reference proteome</keyword>
<evidence type="ECO:0000256" key="5">
    <source>
        <dbReference type="ARBA" id="ARBA00023319"/>
    </source>
</evidence>
<dbReference type="InterPro" id="IPR036179">
    <property type="entry name" value="Ig-like_dom_sf"/>
</dbReference>
<dbReference type="Pfam" id="PF13895">
    <property type="entry name" value="Ig_2"/>
    <property type="match status" value="1"/>
</dbReference>
<keyword evidence="2" id="KW-0472">Membrane</keyword>
<evidence type="ECO:0000256" key="1">
    <source>
        <dbReference type="ARBA" id="ARBA00004479"/>
    </source>
</evidence>
<dbReference type="SUPFAM" id="SSF48726">
    <property type="entry name" value="Immunoglobulin"/>
    <property type="match status" value="4"/>
</dbReference>
<evidence type="ECO:0000313" key="10">
    <source>
        <dbReference type="Proteomes" id="UP001195483"/>
    </source>
</evidence>
<keyword evidence="5" id="KW-0393">Immunoglobulin domain</keyword>
<evidence type="ECO:0000256" key="2">
    <source>
        <dbReference type="ARBA" id="ARBA00023136"/>
    </source>
</evidence>
<organism evidence="9 10">
    <name type="scientific">Potamilus streckersoni</name>
    <dbReference type="NCBI Taxonomy" id="2493646"/>
    <lineage>
        <taxon>Eukaryota</taxon>
        <taxon>Metazoa</taxon>
        <taxon>Spiralia</taxon>
        <taxon>Lophotrochozoa</taxon>
        <taxon>Mollusca</taxon>
        <taxon>Bivalvia</taxon>
        <taxon>Autobranchia</taxon>
        <taxon>Heteroconchia</taxon>
        <taxon>Palaeoheterodonta</taxon>
        <taxon>Unionida</taxon>
        <taxon>Unionoidea</taxon>
        <taxon>Unionidae</taxon>
        <taxon>Ambleminae</taxon>
        <taxon>Lampsilini</taxon>
        <taxon>Potamilus</taxon>
    </lineage>
</organism>
<comment type="caution">
    <text evidence="9">The sequence shown here is derived from an EMBL/GenBank/DDBJ whole genome shotgun (WGS) entry which is preliminary data.</text>
</comment>
<dbReference type="SUPFAM" id="SSF49265">
    <property type="entry name" value="Fibronectin type III"/>
    <property type="match status" value="1"/>
</dbReference>
<dbReference type="PROSITE" id="PS50853">
    <property type="entry name" value="FN3"/>
    <property type="match status" value="1"/>
</dbReference>
<dbReference type="InterPro" id="IPR003599">
    <property type="entry name" value="Ig_sub"/>
</dbReference>
<keyword evidence="4" id="KW-0325">Glycoprotein</keyword>
<dbReference type="InterPro" id="IPR003961">
    <property type="entry name" value="FN3_dom"/>
</dbReference>
<dbReference type="PANTHER" id="PTHR11640">
    <property type="entry name" value="NEPHRIN"/>
    <property type="match status" value="1"/>
</dbReference>
<evidence type="ECO:0008006" key="11">
    <source>
        <dbReference type="Google" id="ProtNLM"/>
    </source>
</evidence>
<dbReference type="InterPro" id="IPR007110">
    <property type="entry name" value="Ig-like_dom"/>
</dbReference>
<dbReference type="PANTHER" id="PTHR11640:SF31">
    <property type="entry name" value="IRREGULAR CHIASM C-ROUGHEST PROTEIN-RELATED"/>
    <property type="match status" value="1"/>
</dbReference>
<accession>A0AAE0VK66</accession>
<comment type="subcellular location">
    <subcellularLocation>
        <location evidence="1">Membrane</location>
        <topology evidence="1">Single-pass type I membrane protein</topology>
    </subcellularLocation>
</comment>
<feature type="domain" description="Ig-like" evidence="7">
    <location>
        <begin position="336"/>
        <end position="430"/>
    </location>
</feature>
<evidence type="ECO:0000256" key="6">
    <source>
        <dbReference type="SAM" id="SignalP"/>
    </source>
</evidence>
<feature type="signal peptide" evidence="6">
    <location>
        <begin position="1"/>
        <end position="28"/>
    </location>
</feature>
<dbReference type="SMART" id="SM00060">
    <property type="entry name" value="FN3"/>
    <property type="match status" value="1"/>
</dbReference>
<dbReference type="GO" id="GO:0050839">
    <property type="term" value="F:cell adhesion molecule binding"/>
    <property type="evidence" value="ECO:0007669"/>
    <property type="project" value="TreeGrafter"/>
</dbReference>
<dbReference type="CDD" id="cd00063">
    <property type="entry name" value="FN3"/>
    <property type="match status" value="1"/>
</dbReference>
<dbReference type="Pfam" id="PF08205">
    <property type="entry name" value="C2-set_2"/>
    <property type="match status" value="1"/>
</dbReference>
<dbReference type="InterPro" id="IPR013162">
    <property type="entry name" value="CD80_C2-set"/>
</dbReference>
<keyword evidence="6" id="KW-0732">Signal</keyword>
<sequence length="798" mass="89648">MMKKNVSVFSSFIVLLMMSLHFIVDVSSILSLDQVVIIRGKTFTMKCETPISNQNPFAYFYRSNENGTNGVIVGEIVFNRQDRSCIIQKNSSYLLNCNNDGREMTLTVLASSVDMQHKTYWRCQTHINSTGPDSNVITIYVNVPVEYVQLQNSSRLNLNETESALVMCETRPCRPIAEISWKKDGKIVQDLPTSNLTISVAVDLYITRGSLIYTGMKEDNGKILTCGASNGFGSSQNSDNVTLSIYYGPYNVHTSPSGSLTVNEGSNLSITCFGECNPSCDSYQWHSDTHPLLGTFQTYVVDAVGREKAGVYTCTVKNAVTTKIATAQINITVNYPPTLTIENRNGTFNETGLMINCTAHGVPENYTFRLAHSSLFSGIEIRQLNYDFVSKEKITYRFINASYMDSGVYTCTVTNGITDYRDGLLYRNVSSAVLIKETPIITSRDTSFHAEKGQLGNLTVHVYTSLLDPTVTWHIIRNDNRKQLEISEKYNIKVTIETVNVYFYNLYIPQPGFITNLEVKNVTETDFCSYEVYVKTSIGESSTFTLDLRPSGHPDAPTRIEIVPNSITTFSVDIRWMSGFHGGYNQSFVTEFKQNTDERWVKFPDVVFGGMKQNTYFNISVRELSPKTTYLFRLYATNEYNRSDFSTIINATTKAVVFHNRALVTTDDDALAAIAFPCAESTKDAKDNTYAQVEKPRRGQENVKKQKFFGDTVNSLERTKTVFHDRVEYENASNSVEDKRKSQTTKKLSTGGLAYTDVEFVTPNRSGGSRIIIGLENRTNYADIAYGVRGEPLHDDEI</sequence>
<dbReference type="GO" id="GO:0005886">
    <property type="term" value="C:plasma membrane"/>
    <property type="evidence" value="ECO:0007669"/>
    <property type="project" value="TreeGrafter"/>
</dbReference>
<dbReference type="InterPro" id="IPR013783">
    <property type="entry name" value="Ig-like_fold"/>
</dbReference>
<evidence type="ECO:0000313" key="9">
    <source>
        <dbReference type="EMBL" id="KAK3579735.1"/>
    </source>
</evidence>
<dbReference type="Proteomes" id="UP001195483">
    <property type="component" value="Unassembled WGS sequence"/>
</dbReference>
<reference evidence="9" key="1">
    <citation type="journal article" date="2021" name="Genome Biol. Evol.">
        <title>A High-Quality Reference Genome for a Parasitic Bivalve with Doubly Uniparental Inheritance (Bivalvia: Unionida).</title>
        <authorList>
            <person name="Smith C.H."/>
        </authorList>
    </citation>
    <scope>NUCLEOTIDE SEQUENCE</scope>
    <source>
        <strain evidence="9">CHS0354</strain>
    </source>
</reference>
<gene>
    <name evidence="9" type="ORF">CHS0354_034017</name>
</gene>
<dbReference type="GO" id="GO:0005911">
    <property type="term" value="C:cell-cell junction"/>
    <property type="evidence" value="ECO:0007669"/>
    <property type="project" value="TreeGrafter"/>
</dbReference>